<protein>
    <recommendedName>
        <fullName evidence="3">Serine/threonine-protein phosphatase 4 regulatory subunit 3-like central domain-containing protein</fullName>
    </recommendedName>
</protein>
<evidence type="ECO:0000259" key="3">
    <source>
        <dbReference type="Pfam" id="PF04802"/>
    </source>
</evidence>
<organism evidence="4 5">
    <name type="scientific">Paramecium sonneborni</name>
    <dbReference type="NCBI Taxonomy" id="65129"/>
    <lineage>
        <taxon>Eukaryota</taxon>
        <taxon>Sar</taxon>
        <taxon>Alveolata</taxon>
        <taxon>Ciliophora</taxon>
        <taxon>Intramacronucleata</taxon>
        <taxon>Oligohymenophorea</taxon>
        <taxon>Peniculida</taxon>
        <taxon>Parameciidae</taxon>
        <taxon>Paramecium</taxon>
    </lineage>
</organism>
<dbReference type="GO" id="GO:0030289">
    <property type="term" value="C:protein phosphatase 4 complex"/>
    <property type="evidence" value="ECO:0007669"/>
    <property type="project" value="TreeGrafter"/>
</dbReference>
<name>A0A8S1NHK8_9CILI</name>
<evidence type="ECO:0000313" key="4">
    <source>
        <dbReference type="EMBL" id="CAD8091572.1"/>
    </source>
</evidence>
<gene>
    <name evidence="4" type="ORF">PSON_ATCC_30995.1.T0570339</name>
</gene>
<dbReference type="EMBL" id="CAJJDN010000057">
    <property type="protein sequence ID" value="CAD8091572.1"/>
    <property type="molecule type" value="Genomic_DNA"/>
</dbReference>
<dbReference type="OrthoDB" id="313529at2759"/>
<dbReference type="AlphaFoldDB" id="A0A8S1NHK8"/>
<dbReference type="GO" id="GO:0072542">
    <property type="term" value="F:protein phosphatase activator activity"/>
    <property type="evidence" value="ECO:0007669"/>
    <property type="project" value="TreeGrafter"/>
</dbReference>
<reference evidence="4" key="1">
    <citation type="submission" date="2021-01" db="EMBL/GenBank/DDBJ databases">
        <authorList>
            <consortium name="Genoscope - CEA"/>
            <person name="William W."/>
        </authorList>
    </citation>
    <scope>NUCLEOTIDE SEQUENCE</scope>
</reference>
<keyword evidence="2" id="KW-0539">Nucleus</keyword>
<dbReference type="PANTHER" id="PTHR23318">
    <property type="entry name" value="ATP SYNTHASE GAMMA-RELATED"/>
    <property type="match status" value="1"/>
</dbReference>
<dbReference type="PANTHER" id="PTHR23318:SF0">
    <property type="entry name" value="SERINE_THREONINE-PROTEIN PHOSPHATASE 4 REGULATORY SUBUNIT 3"/>
    <property type="match status" value="1"/>
</dbReference>
<feature type="domain" description="Serine/threonine-protein phosphatase 4 regulatory subunit 3-like central" evidence="3">
    <location>
        <begin position="117"/>
        <end position="588"/>
    </location>
</feature>
<comment type="caution">
    <text evidence="4">The sequence shown here is derived from an EMBL/GenBank/DDBJ whole genome shotgun (WGS) entry which is preliminary data.</text>
</comment>
<sequence length="655" mass="77639">MKQNSEIYLCKLHYLVEDRWDCMNTGYINFNSKNEMILIEKETSMEVFAVSVNQQYNFTFDEEEAIQFQFNDYYALSFQSKQGAQNVWNKIQNILNEEDDDESIVLTPVNENNLPLILETMNKLVQSGNQAKQILSSYLLNKKDYLDMLIIQFNKLEQNNNQGLLQIMCQIVKNIVTVSEHELFQILLSDQYYLFIFGALEYDEEMTKKNFVPHRQFFEKNAQFLQVVQIKSKERLKTIHFIYRLQYLRDCGLAYYIDECQLMLIKIVLSNKNHDRLLRVAIWISQNTLKILKNFLLTLLINSEISISQLQNFLQKYVQFLKNSKIQIKLLFIKNQESMDYMKLLKIIQLIHFKDEILLKIPTMILELVISCLQNYPINFRKYIISEHQQVLKYPLFNLIVENAFKNDLYLEILKLLIDNTSDEQNDTLNCFLSQFYPKLSQYNSQEFKVEQKTQFVEISLGLARNLKTSVKEVLILNQTTFKIGFILQENNKILQTKCLQFFKIMILQRDEDLNKQIIMALPNLISPLLVYKGLRENLIFSQLLEIIKIIYEGGNQNIIRQLEQELKQWEQHSNYQKIQDIFKTIKNNCLKNQFSNLASESKPQHQINYNVVDDEIDLFKSVQGHSTNLHKQPLKKLVDYDDEIEVISKKTKID</sequence>
<dbReference type="InterPro" id="IPR051137">
    <property type="entry name" value="PP4R3-like"/>
</dbReference>
<dbReference type="Pfam" id="PF04802">
    <property type="entry name" value="PP4R3"/>
    <property type="match status" value="1"/>
</dbReference>
<evidence type="ECO:0000256" key="1">
    <source>
        <dbReference type="ARBA" id="ARBA00004123"/>
    </source>
</evidence>
<dbReference type="GO" id="GO:0005654">
    <property type="term" value="C:nucleoplasm"/>
    <property type="evidence" value="ECO:0007669"/>
    <property type="project" value="TreeGrafter"/>
</dbReference>
<dbReference type="Proteomes" id="UP000692954">
    <property type="component" value="Unassembled WGS sequence"/>
</dbReference>
<comment type="subcellular location">
    <subcellularLocation>
        <location evidence="1">Nucleus</location>
    </subcellularLocation>
</comment>
<evidence type="ECO:0000313" key="5">
    <source>
        <dbReference type="Proteomes" id="UP000692954"/>
    </source>
</evidence>
<proteinExistence type="predicted"/>
<accession>A0A8S1NHK8</accession>
<keyword evidence="5" id="KW-1185">Reference proteome</keyword>
<evidence type="ECO:0000256" key="2">
    <source>
        <dbReference type="ARBA" id="ARBA00023242"/>
    </source>
</evidence>
<dbReference type="InterPro" id="IPR006887">
    <property type="entry name" value="P4R3-like_central_dom"/>
</dbReference>